<keyword evidence="2" id="KW-1185">Reference proteome</keyword>
<dbReference type="AlphaFoldDB" id="A0A2R4VUS1"/>
<proteinExistence type="predicted"/>
<dbReference type="OrthoDB" id="9712909at2"/>
<dbReference type="Proteomes" id="UP000077405">
    <property type="component" value="Plasmid pYZ4"/>
</dbReference>
<reference evidence="1 2" key="1">
    <citation type="submission" date="2018-04" db="EMBL/GenBank/DDBJ databases">
        <title>Complete genome sequence of the nitrogen-fixing bacterium Azospirillum humicireducens type strain SgZ-5.</title>
        <authorList>
            <person name="Yu Z."/>
        </authorList>
    </citation>
    <scope>NUCLEOTIDE SEQUENCE [LARGE SCALE GENOMIC DNA]</scope>
    <source>
        <strain evidence="1 2">SgZ-5</strain>
        <plasmid evidence="1 2">pYZ4</plasmid>
    </source>
</reference>
<organism evidence="1 2">
    <name type="scientific">Azospirillum humicireducens</name>
    <dbReference type="NCBI Taxonomy" id="1226968"/>
    <lineage>
        <taxon>Bacteria</taxon>
        <taxon>Pseudomonadati</taxon>
        <taxon>Pseudomonadota</taxon>
        <taxon>Alphaproteobacteria</taxon>
        <taxon>Rhodospirillales</taxon>
        <taxon>Azospirillaceae</taxon>
        <taxon>Azospirillum</taxon>
    </lineage>
</organism>
<keyword evidence="1" id="KW-0614">Plasmid</keyword>
<name>A0A2R4VUS1_9PROT</name>
<dbReference type="EMBL" id="CP028905">
    <property type="protein sequence ID" value="AWB08189.1"/>
    <property type="molecule type" value="Genomic_DNA"/>
</dbReference>
<protein>
    <submittedName>
        <fullName evidence="1">Uncharacterized protein</fullName>
    </submittedName>
</protein>
<dbReference type="RefSeq" id="WP_108548463.1">
    <property type="nucleotide sequence ID" value="NZ_CP028905.1"/>
</dbReference>
<dbReference type="KEGG" id="ahu:A6A40_24500"/>
<geneLocation type="plasmid" evidence="1 2">
    <name>pYZ4</name>
</geneLocation>
<accession>A0A2R4VUS1</accession>
<gene>
    <name evidence="1" type="ORF">A6A40_24500</name>
</gene>
<sequence>MSVEQYKGYTFRYVQDNKAPGKIKVYVEQQPSYGNRDTSVSIIHRWSGENGSPPYICFKDEYKPSTLANAQRLARGWADKTDVYIRTGVSISDQISR</sequence>
<evidence type="ECO:0000313" key="1">
    <source>
        <dbReference type="EMBL" id="AWB08189.1"/>
    </source>
</evidence>
<evidence type="ECO:0000313" key="2">
    <source>
        <dbReference type="Proteomes" id="UP000077405"/>
    </source>
</evidence>